<dbReference type="InterPro" id="IPR036866">
    <property type="entry name" value="RibonucZ/Hydroxyglut_hydro"/>
</dbReference>
<dbReference type="AlphaFoldDB" id="A0A1M5YR65"/>
<evidence type="ECO:0000313" key="1">
    <source>
        <dbReference type="EMBL" id="SHI14350.1"/>
    </source>
</evidence>
<protein>
    <submittedName>
        <fullName evidence="1">Beta-lactamase superfamily domain-containing protein</fullName>
    </submittedName>
</protein>
<keyword evidence="2" id="KW-1185">Reference proteome</keyword>
<reference evidence="1 2" key="1">
    <citation type="submission" date="2016-11" db="EMBL/GenBank/DDBJ databases">
        <authorList>
            <person name="Jaros S."/>
            <person name="Januszkiewicz K."/>
            <person name="Wedrychowicz H."/>
        </authorList>
    </citation>
    <scope>NUCLEOTIDE SEQUENCE [LARGE SCALE GENOMIC DNA]</scope>
    <source>
        <strain evidence="1 2">DSM 10068</strain>
    </source>
</reference>
<dbReference type="Proteomes" id="UP000183995">
    <property type="component" value="Unassembled WGS sequence"/>
</dbReference>
<evidence type="ECO:0000313" key="2">
    <source>
        <dbReference type="Proteomes" id="UP000183995"/>
    </source>
</evidence>
<accession>A0A1M5YR65</accession>
<dbReference type="OrthoDB" id="9789133at2"/>
<dbReference type="STRING" id="1123282.SAMN02745823_02737"/>
<dbReference type="Pfam" id="PF13483">
    <property type="entry name" value="Lactamase_B_3"/>
    <property type="match status" value="1"/>
</dbReference>
<dbReference type="SUPFAM" id="SSF56281">
    <property type="entry name" value="Metallo-hydrolase/oxidoreductase"/>
    <property type="match status" value="1"/>
</dbReference>
<dbReference type="RefSeq" id="WP_084726491.1">
    <property type="nucleotide sequence ID" value="NZ_FQXV01000010.1"/>
</dbReference>
<sequence>MACSLILTANAGVIMTVGDRQFLVDALHNEKMPGFSAVPPNVLPAVWRRFQSCAPTAVITTHAHPDHVSTALWNEARLRWPASFFISPGAPLEGTIVLNDPRQRIFLAGAALDAVRLPHQGSGFEPIVNYGFFFEIDGFNVLIPGDCSVSALDMLSELIAGRHVDVALLNFPWITLSGPRDFVLNSIAPSHLVLFHLPFREDDSEGYRPAAFKEANVISSVAVRLLSEPFQEVVVE</sequence>
<proteinExistence type="predicted"/>
<gene>
    <name evidence="1" type="ORF">SAMN02745823_02737</name>
</gene>
<dbReference type="Gene3D" id="3.60.15.10">
    <property type="entry name" value="Ribonuclease Z/Hydroxyacylglutathione hydrolase-like"/>
    <property type="match status" value="1"/>
</dbReference>
<organism evidence="1 2">
    <name type="scientific">Sporobacter termitidis DSM 10068</name>
    <dbReference type="NCBI Taxonomy" id="1123282"/>
    <lineage>
        <taxon>Bacteria</taxon>
        <taxon>Bacillati</taxon>
        <taxon>Bacillota</taxon>
        <taxon>Clostridia</taxon>
        <taxon>Eubacteriales</taxon>
        <taxon>Oscillospiraceae</taxon>
        <taxon>Sporobacter</taxon>
    </lineage>
</organism>
<dbReference type="EMBL" id="FQXV01000010">
    <property type="protein sequence ID" value="SHI14350.1"/>
    <property type="molecule type" value="Genomic_DNA"/>
</dbReference>
<name>A0A1M5YR65_9FIRM</name>